<evidence type="ECO:0000256" key="1">
    <source>
        <dbReference type="ARBA" id="ARBA00009199"/>
    </source>
</evidence>
<dbReference type="Proteomes" id="UP000722485">
    <property type="component" value="Unassembled WGS sequence"/>
</dbReference>
<evidence type="ECO:0000256" key="2">
    <source>
        <dbReference type="ARBA" id="ARBA00022801"/>
    </source>
</evidence>
<accession>A0A9P5HK18</accession>
<dbReference type="InterPro" id="IPR036928">
    <property type="entry name" value="AS_sf"/>
</dbReference>
<dbReference type="InterPro" id="IPR023631">
    <property type="entry name" value="Amidase_dom"/>
</dbReference>
<keyword evidence="8" id="KW-1185">Reference proteome</keyword>
<evidence type="ECO:0000259" key="6">
    <source>
        <dbReference type="Pfam" id="PF01425"/>
    </source>
</evidence>
<dbReference type="AlphaFoldDB" id="A0A9P5HK18"/>
<feature type="region of interest" description="Disordered" evidence="5">
    <location>
        <begin position="25"/>
        <end position="50"/>
    </location>
</feature>
<feature type="binding site" evidence="4">
    <location>
        <position position="181"/>
    </location>
    <ligand>
        <name>substrate</name>
    </ligand>
</feature>
<feature type="active site" description="Charge relay system" evidence="3">
    <location>
        <position position="132"/>
    </location>
</feature>
<dbReference type="Pfam" id="PF01425">
    <property type="entry name" value="Amidase"/>
    <property type="match status" value="1"/>
</dbReference>
<feature type="active site" description="Charge relay system" evidence="3">
    <location>
        <position position="207"/>
    </location>
</feature>
<evidence type="ECO:0000256" key="3">
    <source>
        <dbReference type="PIRSR" id="PIRSR001221-1"/>
    </source>
</evidence>
<organism evidence="7 8">
    <name type="scientific">Cylindrodendrum hubeiense</name>
    <dbReference type="NCBI Taxonomy" id="595255"/>
    <lineage>
        <taxon>Eukaryota</taxon>
        <taxon>Fungi</taxon>
        <taxon>Dikarya</taxon>
        <taxon>Ascomycota</taxon>
        <taxon>Pezizomycotina</taxon>
        <taxon>Sordariomycetes</taxon>
        <taxon>Hypocreomycetidae</taxon>
        <taxon>Hypocreales</taxon>
        <taxon>Nectriaceae</taxon>
        <taxon>Cylindrodendrum</taxon>
    </lineage>
</organism>
<dbReference type="PANTHER" id="PTHR46072">
    <property type="entry name" value="AMIDASE-RELATED-RELATED"/>
    <property type="match status" value="1"/>
</dbReference>
<protein>
    <recommendedName>
        <fullName evidence="6">Amidase domain-containing protein</fullName>
    </recommendedName>
</protein>
<dbReference type="GO" id="GO:0016787">
    <property type="term" value="F:hydrolase activity"/>
    <property type="evidence" value="ECO:0007669"/>
    <property type="project" value="UniProtKB-KW"/>
</dbReference>
<name>A0A9P5HK18_9HYPO</name>
<dbReference type="PIRSF" id="PIRSF001221">
    <property type="entry name" value="Amidase_fungi"/>
    <property type="match status" value="1"/>
</dbReference>
<feature type="active site" description="Acyl-ester intermediate" evidence="3">
    <location>
        <position position="231"/>
    </location>
</feature>
<feature type="binding site" evidence="4">
    <location>
        <position position="207"/>
    </location>
    <ligand>
        <name>substrate</name>
    </ligand>
</feature>
<evidence type="ECO:0000313" key="7">
    <source>
        <dbReference type="EMBL" id="KAF7556721.1"/>
    </source>
</evidence>
<comment type="caution">
    <text evidence="7">The sequence shown here is derived from an EMBL/GenBank/DDBJ whole genome shotgun (WGS) entry which is preliminary data.</text>
</comment>
<reference evidence="7" key="1">
    <citation type="submission" date="2020-03" db="EMBL/GenBank/DDBJ databases">
        <title>Draft Genome Sequence of Cylindrodendrum hubeiense.</title>
        <authorList>
            <person name="Buettner E."/>
            <person name="Kellner H."/>
        </authorList>
    </citation>
    <scope>NUCLEOTIDE SEQUENCE</scope>
    <source>
        <strain evidence="7">IHI 201604</strain>
    </source>
</reference>
<sequence length="554" mass="60934">MTIVNKQPWQEVVARKRAEQAELLAPFTTGTNNGNASTLGDTGEQGQGDEGHDVTLIHSANELVDLIDRGDRTCVAVTKAYIKRAVEAHSKTNCLTEIAFDDALKRAAELDANLAEGKKLLLPLHGIPVTLKDQFNVKGLDSTIGYVGRAFAPASDDAALVKMLRSLGAIILAKSNLPQSIMWCETENPLWGLTTNPVDKDYTPGGSTGGEAALLASNASMLGWGTDIGGSIRIPSHMMGLYGFKPSPQSARLPYLGVPVSTEGQEHVPSAIGPLARSLDTIHLTMSSLIRAKPWEFDARCIPLTWREGIYRESFSRPLIIGVLFDDEVVRAHPPISRVLQSAVDVLRNAGHEIVEWNADLHEDCVRIMDQYYTVDGGEDIRNDVLAGGEPFIPHVERLVNRGKPISVYEYWQLNKKKVELQQAYLEKWDSIRSPNSGQKVDVILMPPMPHTSVPHGGCRWVGYTKVWNFLDYPALVIPGGSVQKDDLSAPWDFETRGPEDEWNQKLWKENGEHMASLALPVGLQIVGRKLEEEKVLAVGKVLDDLLRGPAGRK</sequence>
<evidence type="ECO:0000256" key="5">
    <source>
        <dbReference type="SAM" id="MobiDB-lite"/>
    </source>
</evidence>
<feature type="domain" description="Amidase" evidence="6">
    <location>
        <begin position="77"/>
        <end position="537"/>
    </location>
</feature>
<evidence type="ECO:0000313" key="8">
    <source>
        <dbReference type="Proteomes" id="UP000722485"/>
    </source>
</evidence>
<gene>
    <name evidence="7" type="ORF">G7Z17_g1210</name>
</gene>
<proteinExistence type="inferred from homology"/>
<dbReference type="EMBL" id="JAANBB010000010">
    <property type="protein sequence ID" value="KAF7556721.1"/>
    <property type="molecule type" value="Genomic_DNA"/>
</dbReference>
<evidence type="ECO:0000256" key="4">
    <source>
        <dbReference type="PIRSR" id="PIRSR001221-2"/>
    </source>
</evidence>
<feature type="binding site" evidence="4">
    <location>
        <begin position="228"/>
        <end position="231"/>
    </location>
    <ligand>
        <name>substrate</name>
    </ligand>
</feature>
<keyword evidence="2" id="KW-0378">Hydrolase</keyword>
<dbReference type="SUPFAM" id="SSF75304">
    <property type="entry name" value="Amidase signature (AS) enzymes"/>
    <property type="match status" value="1"/>
</dbReference>
<dbReference type="Gene3D" id="3.90.1300.10">
    <property type="entry name" value="Amidase signature (AS) domain"/>
    <property type="match status" value="1"/>
</dbReference>
<comment type="similarity">
    <text evidence="1">Belongs to the amidase family.</text>
</comment>
<dbReference type="OrthoDB" id="6428749at2759"/>
<dbReference type="PANTHER" id="PTHR46072:SF2">
    <property type="entry name" value="AMIDASE (EUROFUNG)"/>
    <property type="match status" value="1"/>
</dbReference>
<feature type="compositionally biased region" description="Polar residues" evidence="5">
    <location>
        <begin position="28"/>
        <end position="37"/>
    </location>
</feature>